<reference evidence="2" key="1">
    <citation type="submission" date="2020-06" db="EMBL/GenBank/DDBJ databases">
        <title>Draft genome of Bugula neritina, a colonial animal packing powerful symbionts and potential medicines.</title>
        <authorList>
            <person name="Rayko M."/>
        </authorList>
    </citation>
    <scope>NUCLEOTIDE SEQUENCE [LARGE SCALE GENOMIC DNA]</scope>
    <source>
        <strain evidence="2">Kwan_BN1</strain>
    </source>
</reference>
<evidence type="ECO:0000256" key="1">
    <source>
        <dbReference type="SAM" id="MobiDB-lite"/>
    </source>
</evidence>
<dbReference type="Proteomes" id="UP000593567">
    <property type="component" value="Unassembled WGS sequence"/>
</dbReference>
<gene>
    <name evidence="2" type="ORF">EB796_010992</name>
</gene>
<sequence>MKNSGGCNTICLFCRFSQISAADDHSRADVSSSPQPSAPTRSSPPPAYQPHKDFYSTYGNNGTMDSNTRVPVAASNDLNRNSNTFRT</sequence>
<feature type="region of interest" description="Disordered" evidence="1">
    <location>
        <begin position="24"/>
        <end position="87"/>
    </location>
</feature>
<keyword evidence="3" id="KW-1185">Reference proteome</keyword>
<proteinExistence type="predicted"/>
<feature type="compositionally biased region" description="Low complexity" evidence="1">
    <location>
        <begin position="31"/>
        <end position="41"/>
    </location>
</feature>
<dbReference type="EMBL" id="VXIV02001680">
    <property type="protein sequence ID" value="KAF6030693.1"/>
    <property type="molecule type" value="Genomic_DNA"/>
</dbReference>
<feature type="compositionally biased region" description="Polar residues" evidence="1">
    <location>
        <begin position="57"/>
        <end position="69"/>
    </location>
</feature>
<protein>
    <submittedName>
        <fullName evidence="2">Uncharacterized protein</fullName>
    </submittedName>
</protein>
<accession>A0A7J7JXM1</accession>
<comment type="caution">
    <text evidence="2">The sequence shown here is derived from an EMBL/GenBank/DDBJ whole genome shotgun (WGS) entry which is preliminary data.</text>
</comment>
<evidence type="ECO:0000313" key="2">
    <source>
        <dbReference type="EMBL" id="KAF6030693.1"/>
    </source>
</evidence>
<evidence type="ECO:0000313" key="3">
    <source>
        <dbReference type="Proteomes" id="UP000593567"/>
    </source>
</evidence>
<name>A0A7J7JXM1_BUGNE</name>
<dbReference type="AlphaFoldDB" id="A0A7J7JXM1"/>
<organism evidence="2 3">
    <name type="scientific">Bugula neritina</name>
    <name type="common">Brown bryozoan</name>
    <name type="synonym">Sertularia neritina</name>
    <dbReference type="NCBI Taxonomy" id="10212"/>
    <lineage>
        <taxon>Eukaryota</taxon>
        <taxon>Metazoa</taxon>
        <taxon>Spiralia</taxon>
        <taxon>Lophotrochozoa</taxon>
        <taxon>Bryozoa</taxon>
        <taxon>Gymnolaemata</taxon>
        <taxon>Cheilostomatida</taxon>
        <taxon>Flustrina</taxon>
        <taxon>Buguloidea</taxon>
        <taxon>Bugulidae</taxon>
        <taxon>Bugula</taxon>
    </lineage>
</organism>
<feature type="compositionally biased region" description="Polar residues" evidence="1">
    <location>
        <begin position="76"/>
        <end position="87"/>
    </location>
</feature>